<dbReference type="PANTHER" id="PTHR31069:SF32">
    <property type="entry name" value="ARGININE METABOLISM REGULATION PROTEIN II"/>
    <property type="match status" value="1"/>
</dbReference>
<evidence type="ECO:0000256" key="3">
    <source>
        <dbReference type="ARBA" id="ARBA00023163"/>
    </source>
</evidence>
<dbReference type="Gene3D" id="4.10.240.10">
    <property type="entry name" value="Zn(2)-C6 fungal-type DNA-binding domain"/>
    <property type="match status" value="1"/>
</dbReference>
<keyword evidence="3" id="KW-0804">Transcription</keyword>
<dbReference type="Proteomes" id="UP000189513">
    <property type="component" value="Unassembled WGS sequence"/>
</dbReference>
<keyword evidence="8" id="KW-1185">Reference proteome</keyword>
<evidence type="ECO:0000256" key="4">
    <source>
        <dbReference type="ARBA" id="ARBA00023242"/>
    </source>
</evidence>
<evidence type="ECO:0000256" key="1">
    <source>
        <dbReference type="ARBA" id="ARBA00023015"/>
    </source>
</evidence>
<evidence type="ECO:0000256" key="2">
    <source>
        <dbReference type="ARBA" id="ARBA00023125"/>
    </source>
</evidence>
<name>A0A1V2L424_CYBFA</name>
<dbReference type="OMA" id="ARQIMFE"/>
<dbReference type="EMBL" id="MPUK01000007">
    <property type="protein sequence ID" value="ONH66510.1"/>
    <property type="molecule type" value="Genomic_DNA"/>
</dbReference>
<proteinExistence type="predicted"/>
<dbReference type="CDD" id="cd00067">
    <property type="entry name" value="GAL4"/>
    <property type="match status" value="1"/>
</dbReference>
<dbReference type="InterPro" id="IPR050675">
    <property type="entry name" value="OAF3"/>
</dbReference>
<dbReference type="InterPro" id="IPR021858">
    <property type="entry name" value="Fun_TF"/>
</dbReference>
<evidence type="ECO:0000313" key="7">
    <source>
        <dbReference type="EMBL" id="ONH66510.1"/>
    </source>
</evidence>
<keyword evidence="1" id="KW-0805">Transcription regulation</keyword>
<dbReference type="Pfam" id="PF11951">
    <property type="entry name" value="Fungal_trans_2"/>
    <property type="match status" value="1"/>
</dbReference>
<dbReference type="GO" id="GO:0003677">
    <property type="term" value="F:DNA binding"/>
    <property type="evidence" value="ECO:0007669"/>
    <property type="project" value="UniProtKB-KW"/>
</dbReference>
<dbReference type="PROSITE" id="PS50048">
    <property type="entry name" value="ZN2_CY6_FUNGAL_2"/>
    <property type="match status" value="1"/>
</dbReference>
<keyword evidence="2" id="KW-0238">DNA-binding</keyword>
<dbReference type="InterPro" id="IPR001138">
    <property type="entry name" value="Zn2Cys6_DnaBD"/>
</dbReference>
<dbReference type="SUPFAM" id="SSF57701">
    <property type="entry name" value="Zn2/Cys6 DNA-binding domain"/>
    <property type="match status" value="1"/>
</dbReference>
<dbReference type="AlphaFoldDB" id="A0A1V2L424"/>
<reference evidence="8" key="1">
    <citation type="journal article" date="2017" name="Genome Announc.">
        <title>Genome sequences of Cyberlindnera fabianii 65, Pichia kudriavzevii 129, and Saccharomyces cerevisiae 131 isolated from fermented masau fruits in Zimbabwe.</title>
        <authorList>
            <person name="van Rijswijck I.M.H."/>
            <person name="Derks M.F.L."/>
            <person name="Abee T."/>
            <person name="de Ridder D."/>
            <person name="Smid E.J."/>
        </authorList>
    </citation>
    <scope>NUCLEOTIDE SEQUENCE [LARGE SCALE GENOMIC DNA]</scope>
    <source>
        <strain evidence="8">65</strain>
    </source>
</reference>
<protein>
    <submittedName>
        <fullName evidence="7">Arginine metabolism regulation protein II</fullName>
    </submittedName>
</protein>
<dbReference type="GO" id="GO:0000981">
    <property type="term" value="F:DNA-binding transcription factor activity, RNA polymerase II-specific"/>
    <property type="evidence" value="ECO:0007669"/>
    <property type="project" value="InterPro"/>
</dbReference>
<dbReference type="PROSITE" id="PS00463">
    <property type="entry name" value="ZN2_CY6_FUNGAL_1"/>
    <property type="match status" value="1"/>
</dbReference>
<feature type="compositionally biased region" description="Polar residues" evidence="5">
    <location>
        <begin position="193"/>
        <end position="209"/>
    </location>
</feature>
<dbReference type="GO" id="GO:0008270">
    <property type="term" value="F:zinc ion binding"/>
    <property type="evidence" value="ECO:0007669"/>
    <property type="project" value="InterPro"/>
</dbReference>
<feature type="region of interest" description="Disordered" evidence="5">
    <location>
        <begin position="161"/>
        <end position="232"/>
    </location>
</feature>
<comment type="caution">
    <text evidence="7">The sequence shown here is derived from an EMBL/GenBank/DDBJ whole genome shotgun (WGS) entry which is preliminary data.</text>
</comment>
<keyword evidence="4" id="KW-0539">Nucleus</keyword>
<dbReference type="InterPro" id="IPR036864">
    <property type="entry name" value="Zn2-C6_fun-type_DNA-bd_sf"/>
</dbReference>
<accession>A0A1V2L424</accession>
<sequence>MADDFTEAESPLNRGQRKKKTKTFTGCATCRSRKIKCDLGRPWCKRCEKSGLVCQGYQIQLCWSKPIQFDKYGYQLRSADGEDEDDMQKGFQRRNIDFVRYDREYETYDEMDRDLGLLHSPDYDLIEHSQTWMQGPFGVFEGLREIPSDVLRKRRKISKKKFARQMAESEDNSRSNSRRVPETAQEHVPLSDTAITTPTNTLNNVSNAKQSPAQAPTHPPAPTSNNHEIGWQPGNLFEDQLKINHEWLSNELRFDALLSATAASTTSKDHNILFSDFLYPFQSSLTQPNAETPPPNTTTTNNSVGTPFAISSILGNINDAFPYDRDLFNAVRPQHPPAPPAIARQPSADSIHDKDAIIIETSESRMPESVIKIIDTPIVPTLTPSLNIPTTGLCIGSLTRFLLNHYFEHVADIMTVVVFRQNPWKTIYFPRAVRALGDLAAQGRSSNSRMSLLNALMAVSCFNLQSKFEKGSTEMKFFLNLGIEFRMQASSFLKKMIQGGTNPSEMRGEKYKDVVTAILSMNTIDVVWGTMADCQYHLSLCGEIISKRMKDRPELSNKAKSLHRIFSFLKLLQDSTNFSNLSQITTEEKMKFIGILSESNDRRRDNGEFKENIDMNDGLIGIEFVGKPKQNVQVEPNFIDYDTSTAKNAKEVMLTEALYGMPNSLILVFSEVVKLVKLKFHVESNNAPEDKVKFKILCDAFERKLMEWKSEWKLQDDNGEFFTGLHEGLYHNTISFYNGIIIYFSTMIHETDVSYLQKYCVSTIEHLEKLQYLYEVRKIPILPLFWQGFIAGCSSVDTNVHMRFREWAQKLASGGVGSYWGARQIMFEVWRRRKTGDANDDWLTVHKDWEMNIMLA</sequence>
<evidence type="ECO:0000259" key="6">
    <source>
        <dbReference type="PROSITE" id="PS50048"/>
    </source>
</evidence>
<organism evidence="7 8">
    <name type="scientific">Cyberlindnera fabianii</name>
    <name type="common">Yeast</name>
    <name type="synonym">Hansenula fabianii</name>
    <dbReference type="NCBI Taxonomy" id="36022"/>
    <lineage>
        <taxon>Eukaryota</taxon>
        <taxon>Fungi</taxon>
        <taxon>Dikarya</taxon>
        <taxon>Ascomycota</taxon>
        <taxon>Saccharomycotina</taxon>
        <taxon>Saccharomycetes</taxon>
        <taxon>Phaffomycetales</taxon>
        <taxon>Phaffomycetaceae</taxon>
        <taxon>Cyberlindnera</taxon>
    </lineage>
</organism>
<dbReference type="STRING" id="36022.A0A1V2L424"/>
<dbReference type="SMART" id="SM00066">
    <property type="entry name" value="GAL4"/>
    <property type="match status" value="1"/>
</dbReference>
<dbReference type="Pfam" id="PF00172">
    <property type="entry name" value="Zn_clus"/>
    <property type="match status" value="1"/>
</dbReference>
<feature type="domain" description="Zn(2)-C6 fungal-type" evidence="6">
    <location>
        <begin position="26"/>
        <end position="54"/>
    </location>
</feature>
<dbReference type="VEuPathDB" id="FungiDB:BON22_3624"/>
<evidence type="ECO:0000313" key="8">
    <source>
        <dbReference type="Proteomes" id="UP000189513"/>
    </source>
</evidence>
<evidence type="ECO:0000256" key="5">
    <source>
        <dbReference type="SAM" id="MobiDB-lite"/>
    </source>
</evidence>
<gene>
    <name evidence="7" type="ORF">BON22_3624</name>
</gene>
<dbReference type="PANTHER" id="PTHR31069">
    <property type="entry name" value="OLEATE-ACTIVATED TRANSCRIPTION FACTOR 1-RELATED"/>
    <property type="match status" value="1"/>
</dbReference>